<dbReference type="KEGG" id="qsa:O6P43_030490"/>
<protein>
    <submittedName>
        <fullName evidence="2">Avr9/Cf-9 rapidly elicited protein</fullName>
    </submittedName>
</protein>
<comment type="caution">
    <text evidence="2">The sequence shown here is derived from an EMBL/GenBank/DDBJ whole genome shotgun (WGS) entry which is preliminary data.</text>
</comment>
<accession>A0AAD7KV05</accession>
<evidence type="ECO:0000313" key="2">
    <source>
        <dbReference type="EMBL" id="KAJ7945430.1"/>
    </source>
</evidence>
<dbReference type="EMBL" id="JARAOO010000013">
    <property type="protein sequence ID" value="KAJ7945430.1"/>
    <property type="molecule type" value="Genomic_DNA"/>
</dbReference>
<reference evidence="2" key="1">
    <citation type="journal article" date="2023" name="Science">
        <title>Elucidation of the pathway for biosynthesis of saponin adjuvants from the soapbark tree.</title>
        <authorList>
            <person name="Reed J."/>
            <person name="Orme A."/>
            <person name="El-Demerdash A."/>
            <person name="Owen C."/>
            <person name="Martin L.B.B."/>
            <person name="Misra R.C."/>
            <person name="Kikuchi S."/>
            <person name="Rejzek M."/>
            <person name="Martin A.C."/>
            <person name="Harkess A."/>
            <person name="Leebens-Mack J."/>
            <person name="Louveau T."/>
            <person name="Stephenson M.J."/>
            <person name="Osbourn A."/>
        </authorList>
    </citation>
    <scope>NUCLEOTIDE SEQUENCE</scope>
    <source>
        <strain evidence="2">S10</strain>
    </source>
</reference>
<name>A0AAD7KV05_QUISA</name>
<sequence>MNSIFSPFDALFAEFLGKKATASGLFATHDHGANMKQPEDSSTTPSVYVKKQQPEKKSQRPAPRFALELDGLNFFETLVFH</sequence>
<feature type="region of interest" description="Disordered" evidence="1">
    <location>
        <begin position="30"/>
        <end position="63"/>
    </location>
</feature>
<keyword evidence="3" id="KW-1185">Reference proteome</keyword>
<gene>
    <name evidence="2" type="ORF">O6P43_030490</name>
</gene>
<dbReference type="PANTHER" id="PTHR33641">
    <property type="entry name" value="OS06G0133500 PROTEIN"/>
    <property type="match status" value="1"/>
</dbReference>
<feature type="compositionally biased region" description="Basic and acidic residues" evidence="1">
    <location>
        <begin position="30"/>
        <end position="39"/>
    </location>
</feature>
<organism evidence="2 3">
    <name type="scientific">Quillaja saponaria</name>
    <name type="common">Soap bark tree</name>
    <dbReference type="NCBI Taxonomy" id="32244"/>
    <lineage>
        <taxon>Eukaryota</taxon>
        <taxon>Viridiplantae</taxon>
        <taxon>Streptophyta</taxon>
        <taxon>Embryophyta</taxon>
        <taxon>Tracheophyta</taxon>
        <taxon>Spermatophyta</taxon>
        <taxon>Magnoliopsida</taxon>
        <taxon>eudicotyledons</taxon>
        <taxon>Gunneridae</taxon>
        <taxon>Pentapetalae</taxon>
        <taxon>rosids</taxon>
        <taxon>fabids</taxon>
        <taxon>Fabales</taxon>
        <taxon>Quillajaceae</taxon>
        <taxon>Quillaja</taxon>
    </lineage>
</organism>
<proteinExistence type="predicted"/>
<dbReference type="AlphaFoldDB" id="A0AAD7KV05"/>
<evidence type="ECO:0000313" key="3">
    <source>
        <dbReference type="Proteomes" id="UP001163823"/>
    </source>
</evidence>
<dbReference type="PANTHER" id="PTHR33641:SF15">
    <property type="entry name" value="AVR9_CF-9 RAPIDLY ELICITED PROTEIN"/>
    <property type="match status" value="1"/>
</dbReference>
<dbReference type="Proteomes" id="UP001163823">
    <property type="component" value="Chromosome 13"/>
</dbReference>
<evidence type="ECO:0000256" key="1">
    <source>
        <dbReference type="SAM" id="MobiDB-lite"/>
    </source>
</evidence>